<dbReference type="Proteomes" id="UP000290289">
    <property type="component" value="Chromosome 2"/>
</dbReference>
<dbReference type="AlphaFoldDB" id="A0A498KJ05"/>
<dbReference type="PROSITE" id="PS51658">
    <property type="entry name" value="BFN"/>
    <property type="match status" value="1"/>
</dbReference>
<dbReference type="SUPFAM" id="SSF103256">
    <property type="entry name" value="Hypothetical protein TM0160"/>
    <property type="match status" value="1"/>
</dbReference>
<reference evidence="5 6" key="1">
    <citation type="submission" date="2018-10" db="EMBL/GenBank/DDBJ databases">
        <title>A high-quality apple genome assembly.</title>
        <authorList>
            <person name="Hu J."/>
        </authorList>
    </citation>
    <scope>NUCLEOTIDE SEQUENCE [LARGE SCALE GENOMIC DNA]</scope>
    <source>
        <strain evidence="6">cv. HFTH1</strain>
        <tissue evidence="5">Young leaf</tissue>
    </source>
</reference>
<keyword evidence="2" id="KW-0540">Nuclease</keyword>
<evidence type="ECO:0000313" key="5">
    <source>
        <dbReference type="EMBL" id="RXI06384.1"/>
    </source>
</evidence>
<feature type="domain" description="BFN" evidence="4">
    <location>
        <begin position="112"/>
        <end position="259"/>
    </location>
</feature>
<comment type="similarity">
    <text evidence="1">Belongs to the bifunctional nuclease family.</text>
</comment>
<sequence>MLGARAQCHGPDRLAAIRPIPNTSSSSSSSSRHLVCTVRLGFIRSPKRCRSLKSLRITCCNSSSRSRSSNADDHQDFDYIQASLLLLETISHHRMQRRGFQEETKWQSSGKMRPFSVRASRQHHFFDTLGRNFVQRFQSPTIFLKISCDGDFLLPIVVGEFAIENLIDGQWGDENGDSPDQFHFMRNLVDKLGYQVNMVRITERVRNTYFARLYLSKVPGENGFLSVEARPSDAINFAHRCKAPIYVNKQIVLTDAVRISYGMGGGRETKSCYDVSLDSAIEGPDSLIQELGLVKNINQAIKEERYKDAAIWRDELFKLRKSIQGP</sequence>
<name>A0A498KJ05_MALDO</name>
<dbReference type="STRING" id="3750.A0A498KJ05"/>
<keyword evidence="6" id="KW-1185">Reference proteome</keyword>
<proteinExistence type="inferred from homology"/>
<organism evidence="5 6">
    <name type="scientific">Malus domestica</name>
    <name type="common">Apple</name>
    <name type="synonym">Pyrus malus</name>
    <dbReference type="NCBI Taxonomy" id="3750"/>
    <lineage>
        <taxon>Eukaryota</taxon>
        <taxon>Viridiplantae</taxon>
        <taxon>Streptophyta</taxon>
        <taxon>Embryophyta</taxon>
        <taxon>Tracheophyta</taxon>
        <taxon>Spermatophyta</taxon>
        <taxon>Magnoliopsida</taxon>
        <taxon>eudicotyledons</taxon>
        <taxon>Gunneridae</taxon>
        <taxon>Pentapetalae</taxon>
        <taxon>rosids</taxon>
        <taxon>fabids</taxon>
        <taxon>Rosales</taxon>
        <taxon>Rosaceae</taxon>
        <taxon>Amygdaloideae</taxon>
        <taxon>Maleae</taxon>
        <taxon>Malus</taxon>
    </lineage>
</organism>
<evidence type="ECO:0000256" key="2">
    <source>
        <dbReference type="ARBA" id="ARBA00022722"/>
    </source>
</evidence>
<dbReference type="InterPro" id="IPR001943">
    <property type="entry name" value="UVR_dom"/>
</dbReference>
<dbReference type="InterPro" id="IPR036104">
    <property type="entry name" value="BFN_sf"/>
</dbReference>
<evidence type="ECO:0000259" key="4">
    <source>
        <dbReference type="PROSITE" id="PS51658"/>
    </source>
</evidence>
<dbReference type="Gene3D" id="3.10.690.10">
    <property type="entry name" value="Bifunctional nuclease domain"/>
    <property type="match status" value="1"/>
</dbReference>
<dbReference type="InterPro" id="IPR003729">
    <property type="entry name" value="Bi_nuclease_dom"/>
</dbReference>
<protein>
    <recommendedName>
        <fullName evidence="4">BFN domain-containing protein</fullName>
    </recommendedName>
</protein>
<dbReference type="Pfam" id="PF02577">
    <property type="entry name" value="BFN_dom"/>
    <property type="match status" value="1"/>
</dbReference>
<comment type="function">
    <text evidence="3">Bifunctional nuclease with both RNase and DNase activities. Involved in basal defense response. Participates in abscisic acid-derived callose deposition following infection by a necrotrophic pathogen.</text>
</comment>
<comment type="caution">
    <text evidence="5">The sequence shown here is derived from an EMBL/GenBank/DDBJ whole genome shotgun (WGS) entry which is preliminary data.</text>
</comment>
<evidence type="ECO:0000313" key="6">
    <source>
        <dbReference type="Proteomes" id="UP000290289"/>
    </source>
</evidence>
<dbReference type="PANTHER" id="PTHR15160">
    <property type="entry name" value="VON HIPPEL-LINDAU PROTEIN"/>
    <property type="match status" value="1"/>
</dbReference>
<dbReference type="PANTHER" id="PTHR15160:SF1">
    <property type="entry name" value="VON HIPPEL-LINDAU DISEASE TUMOR SUPPRESSOR"/>
    <property type="match status" value="1"/>
</dbReference>
<dbReference type="EMBL" id="RDQH01000328">
    <property type="protein sequence ID" value="RXI06384.1"/>
    <property type="molecule type" value="Genomic_DNA"/>
</dbReference>
<dbReference type="GO" id="GO:0004518">
    <property type="term" value="F:nuclease activity"/>
    <property type="evidence" value="ECO:0007669"/>
    <property type="project" value="UniProtKB-UniRule"/>
</dbReference>
<dbReference type="Pfam" id="PF02151">
    <property type="entry name" value="UVR"/>
    <property type="match status" value="1"/>
</dbReference>
<dbReference type="GO" id="GO:0005634">
    <property type="term" value="C:nucleus"/>
    <property type="evidence" value="ECO:0007669"/>
    <property type="project" value="TreeGrafter"/>
</dbReference>
<evidence type="ECO:0000256" key="1">
    <source>
        <dbReference type="ARBA" id="ARBA00009095"/>
    </source>
</evidence>
<dbReference type="GO" id="GO:0030891">
    <property type="term" value="C:VCB complex"/>
    <property type="evidence" value="ECO:0007669"/>
    <property type="project" value="TreeGrafter"/>
</dbReference>
<gene>
    <name evidence="5" type="ORF">DVH24_018426</name>
</gene>
<keyword evidence="2" id="KW-0378">Hydrolase</keyword>
<evidence type="ECO:0000256" key="3">
    <source>
        <dbReference type="ARBA" id="ARBA00025428"/>
    </source>
</evidence>
<dbReference type="GO" id="GO:0016567">
    <property type="term" value="P:protein ubiquitination"/>
    <property type="evidence" value="ECO:0007669"/>
    <property type="project" value="TreeGrafter"/>
</dbReference>
<accession>A0A498KJ05</accession>